<dbReference type="PANTHER" id="PTHR34216:SF7">
    <property type="entry name" value="POLY-BETA-1,6-N-ACETYL-D-GLUCOSAMINE N-DEACETYLASE"/>
    <property type="match status" value="1"/>
</dbReference>
<keyword evidence="4" id="KW-1185">Reference proteome</keyword>
<organism evidence="3 4">
    <name type="scientific">Oxalicibacterium faecigallinarum</name>
    <dbReference type="NCBI Taxonomy" id="573741"/>
    <lineage>
        <taxon>Bacteria</taxon>
        <taxon>Pseudomonadati</taxon>
        <taxon>Pseudomonadota</taxon>
        <taxon>Betaproteobacteria</taxon>
        <taxon>Burkholderiales</taxon>
        <taxon>Oxalobacteraceae</taxon>
        <taxon>Oxalicibacterium</taxon>
    </lineage>
</organism>
<protein>
    <submittedName>
        <fullName evidence="3">Poly-beta-1,6-N-acetyl-D-glucosamine N-deacetylase PgaB</fullName>
    </submittedName>
</protein>
<dbReference type="PROSITE" id="PS51677">
    <property type="entry name" value="NODB"/>
    <property type="match status" value="1"/>
</dbReference>
<evidence type="ECO:0000259" key="2">
    <source>
        <dbReference type="PROSITE" id="PS51677"/>
    </source>
</evidence>
<dbReference type="PANTHER" id="PTHR34216">
    <property type="match status" value="1"/>
</dbReference>
<dbReference type="CDD" id="cd10964">
    <property type="entry name" value="CE4_PgaB_5s"/>
    <property type="match status" value="1"/>
</dbReference>
<dbReference type="GO" id="GO:0016810">
    <property type="term" value="F:hydrolase activity, acting on carbon-nitrogen (but not peptide) bonds"/>
    <property type="evidence" value="ECO:0007669"/>
    <property type="project" value="InterPro"/>
</dbReference>
<dbReference type="Gene3D" id="3.20.20.80">
    <property type="entry name" value="Glycosidases"/>
    <property type="match status" value="1"/>
</dbReference>
<reference evidence="4" key="1">
    <citation type="journal article" date="2019" name="Int. J. Syst. Evol. Microbiol.">
        <title>The Global Catalogue of Microorganisms (GCM) 10K type strain sequencing project: providing services to taxonomists for standard genome sequencing and annotation.</title>
        <authorList>
            <consortium name="The Broad Institute Genomics Platform"/>
            <consortium name="The Broad Institute Genome Sequencing Center for Infectious Disease"/>
            <person name="Wu L."/>
            <person name="Ma J."/>
        </authorList>
    </citation>
    <scope>NUCLEOTIDE SEQUENCE [LARGE SCALE GENOMIC DNA]</scope>
    <source>
        <strain evidence="4">CCM 2767</strain>
    </source>
</reference>
<dbReference type="Pfam" id="PF01522">
    <property type="entry name" value="Polysacc_deac_1"/>
    <property type="match status" value="1"/>
</dbReference>
<dbReference type="InterPro" id="IPR051398">
    <property type="entry name" value="Polysacch_Deacetylase"/>
</dbReference>
<dbReference type="EMBL" id="BMDI01000001">
    <property type="protein sequence ID" value="GGI18150.1"/>
    <property type="molecule type" value="Genomic_DNA"/>
</dbReference>
<dbReference type="InterPro" id="IPR002509">
    <property type="entry name" value="NODB_dom"/>
</dbReference>
<dbReference type="NCBIfam" id="TIGR03938">
    <property type="entry name" value="deacetyl_PgaB"/>
    <property type="match status" value="1"/>
</dbReference>
<comment type="caution">
    <text evidence="3">The sequence shown here is derived from an EMBL/GenBank/DDBJ whole genome shotgun (WGS) entry which is preliminary data.</text>
</comment>
<dbReference type="InterPro" id="IPR032772">
    <property type="entry name" value="PGA_deacetylase_PgaB_C"/>
</dbReference>
<dbReference type="Proteomes" id="UP000642180">
    <property type="component" value="Unassembled WGS sequence"/>
</dbReference>
<gene>
    <name evidence="3" type="primary">hmsF</name>
    <name evidence="3" type="ORF">GCM10008066_12560</name>
</gene>
<evidence type="ECO:0000313" key="3">
    <source>
        <dbReference type="EMBL" id="GGI18150.1"/>
    </source>
</evidence>
<accession>A0A8J3AT81</accession>
<dbReference type="RefSeq" id="WP_229726261.1">
    <property type="nucleotide sequence ID" value="NZ_BMDI01000001.1"/>
</dbReference>
<evidence type="ECO:0000313" key="4">
    <source>
        <dbReference type="Proteomes" id="UP000642180"/>
    </source>
</evidence>
<dbReference type="InterPro" id="IPR023854">
    <property type="entry name" value="PGA_deacetylase_PgaB"/>
</dbReference>
<name>A0A8J3AT81_9BURK</name>
<proteinExistence type="predicted"/>
<dbReference type="SUPFAM" id="SSF88713">
    <property type="entry name" value="Glycoside hydrolase/deacetylase"/>
    <property type="match status" value="1"/>
</dbReference>
<keyword evidence="1" id="KW-0732">Signal</keyword>
<sequence length="713" mass="80783">MGKTITTFLTTIRVLTGRLACIASRISSRMSSGMAYGIATCMAASLLAAISPAHAQTEVRLTTPPLTTLKPVNDPSQSYRVLSYHDIRDNVRDSFKEWPESTAVDTRDLVLHLSWIKQNGFQPVSMQQIIDARRGGKPLPDKAILLTFDDGFASVYHKVFPLLKQFNYPAVIALVGQWLETPADTAVQFGDMLVDRNRFVTWDQVREMQRSGLVEVASHTYGLHQGIVTNPQGNLLPAAVGRIYRSDLPVGQQYENDADYRKRLQSDFERNSALIAQHTGKRPRVMVWPYGAYNQTAVDVAKEVGMPISLNLEPGPNTPQDDANRIRRSLVMFDTGLTGLIRLLRQPSTYDGEEHPLERVIHIDLDYVYDADPVQQEVNVSHLLDRIYRLHPTTVYLQAFADPDGDGVADALYFPNRHLPMRADLFSRVSWQLQTRTGVRVYAWMPVMSFDLPKGHPAANRLVQQMSGAPASASENRYHRLSPFDPLARQTITEIYEDLGKNAIFTGVLFHDDATLSDYEDASPAALTVYRDEWKLPASLETLRADPQLRKDWAQRKTLYLNDFTRQLADTLRKYRPALQTARNIYAEPVLNPESEDWFAQTFDSFLATYDYTAIMAMPYMENAKEPDAWLKTLIGKVKSHPGALRKTVFELQSRDWRTSTPIDTRTLAAQMRLLRLAGARSLGYYPDDFHNNHPEEALIKPEISVETHTVRK</sequence>
<feature type="domain" description="NodB homology" evidence="2">
    <location>
        <begin position="142"/>
        <end position="391"/>
    </location>
</feature>
<dbReference type="GO" id="GO:0043708">
    <property type="term" value="P:cell adhesion involved in biofilm formation"/>
    <property type="evidence" value="ECO:0007669"/>
    <property type="project" value="InterPro"/>
</dbReference>
<dbReference type="AlphaFoldDB" id="A0A8J3AT81"/>
<dbReference type="Gene3D" id="3.20.20.370">
    <property type="entry name" value="Glycoside hydrolase/deacetylase"/>
    <property type="match status" value="1"/>
</dbReference>
<dbReference type="InterPro" id="IPR011330">
    <property type="entry name" value="Glyco_hydro/deAcase_b/a-brl"/>
</dbReference>
<evidence type="ECO:0000256" key="1">
    <source>
        <dbReference type="ARBA" id="ARBA00022729"/>
    </source>
</evidence>
<dbReference type="Pfam" id="PF14883">
    <property type="entry name" value="GHL13"/>
    <property type="match status" value="1"/>
</dbReference>
<dbReference type="GO" id="GO:0005975">
    <property type="term" value="P:carbohydrate metabolic process"/>
    <property type="evidence" value="ECO:0007669"/>
    <property type="project" value="InterPro"/>
</dbReference>